<dbReference type="InterPro" id="IPR050109">
    <property type="entry name" value="HTH-type_TetR-like_transc_reg"/>
</dbReference>
<dbReference type="RefSeq" id="WP_121250316.1">
    <property type="nucleotide sequence ID" value="NZ_RBIL01000001.1"/>
</dbReference>
<evidence type="ECO:0000256" key="1">
    <source>
        <dbReference type="ARBA" id="ARBA00022491"/>
    </source>
</evidence>
<dbReference type="PRINTS" id="PR00400">
    <property type="entry name" value="TETREPRESSOR"/>
</dbReference>
<dbReference type="InterPro" id="IPR001647">
    <property type="entry name" value="HTH_TetR"/>
</dbReference>
<accession>A0A660LHV7</accession>
<dbReference type="GO" id="GO:0045892">
    <property type="term" value="P:negative regulation of DNA-templated transcription"/>
    <property type="evidence" value="ECO:0007669"/>
    <property type="project" value="InterPro"/>
</dbReference>
<name>A0A660LHV7_9ACTN</name>
<dbReference type="PROSITE" id="PS50977">
    <property type="entry name" value="HTH_TETR_2"/>
    <property type="match status" value="1"/>
</dbReference>
<organism evidence="7 8">
    <name type="scientific">Solirubrobacter pauli</name>
    <dbReference type="NCBI Taxonomy" id="166793"/>
    <lineage>
        <taxon>Bacteria</taxon>
        <taxon>Bacillati</taxon>
        <taxon>Actinomycetota</taxon>
        <taxon>Thermoleophilia</taxon>
        <taxon>Solirubrobacterales</taxon>
        <taxon>Solirubrobacteraceae</taxon>
        <taxon>Solirubrobacter</taxon>
    </lineage>
</organism>
<keyword evidence="3 5" id="KW-0238">DNA-binding</keyword>
<dbReference type="Pfam" id="PF02909">
    <property type="entry name" value="TetR_C_1"/>
    <property type="match status" value="1"/>
</dbReference>
<keyword evidence="1" id="KW-0678">Repressor</keyword>
<dbReference type="InterPro" id="IPR004111">
    <property type="entry name" value="Repressor_TetR_C"/>
</dbReference>
<dbReference type="OrthoDB" id="329481at2"/>
<dbReference type="Gene3D" id="1.10.357.10">
    <property type="entry name" value="Tetracycline Repressor, domain 2"/>
    <property type="match status" value="1"/>
</dbReference>
<dbReference type="InterPro" id="IPR003012">
    <property type="entry name" value="Tet_transcr_reg_TetR"/>
</dbReference>
<dbReference type="AlphaFoldDB" id="A0A660LHV7"/>
<dbReference type="InterPro" id="IPR036271">
    <property type="entry name" value="Tet_transcr_reg_TetR-rel_C_sf"/>
</dbReference>
<dbReference type="Pfam" id="PF00440">
    <property type="entry name" value="TetR_N"/>
    <property type="match status" value="1"/>
</dbReference>
<evidence type="ECO:0000259" key="6">
    <source>
        <dbReference type="PROSITE" id="PS50977"/>
    </source>
</evidence>
<feature type="DNA-binding region" description="H-T-H motif" evidence="5">
    <location>
        <begin position="31"/>
        <end position="50"/>
    </location>
</feature>
<dbReference type="PRINTS" id="PR00455">
    <property type="entry name" value="HTHTETR"/>
</dbReference>
<dbReference type="EMBL" id="RBIL01000001">
    <property type="protein sequence ID" value="RKQ92634.1"/>
    <property type="molecule type" value="Genomic_DNA"/>
</dbReference>
<dbReference type="GO" id="GO:0046677">
    <property type="term" value="P:response to antibiotic"/>
    <property type="evidence" value="ECO:0007669"/>
    <property type="project" value="InterPro"/>
</dbReference>
<evidence type="ECO:0000256" key="4">
    <source>
        <dbReference type="ARBA" id="ARBA00023163"/>
    </source>
</evidence>
<feature type="domain" description="HTH tetR-type" evidence="6">
    <location>
        <begin position="8"/>
        <end position="68"/>
    </location>
</feature>
<evidence type="ECO:0000256" key="2">
    <source>
        <dbReference type="ARBA" id="ARBA00023015"/>
    </source>
</evidence>
<keyword evidence="4" id="KW-0804">Transcription</keyword>
<dbReference type="PANTHER" id="PTHR30055:SF151">
    <property type="entry name" value="TRANSCRIPTIONAL REGULATORY PROTEIN"/>
    <property type="match status" value="1"/>
</dbReference>
<reference evidence="7 8" key="1">
    <citation type="submission" date="2018-10" db="EMBL/GenBank/DDBJ databases">
        <title>Genomic Encyclopedia of Archaeal and Bacterial Type Strains, Phase II (KMG-II): from individual species to whole genera.</title>
        <authorList>
            <person name="Goeker M."/>
        </authorList>
    </citation>
    <scope>NUCLEOTIDE SEQUENCE [LARGE SCALE GENOMIC DNA]</scope>
    <source>
        <strain evidence="7 8">DSM 14954</strain>
    </source>
</reference>
<dbReference type="Proteomes" id="UP000278962">
    <property type="component" value="Unassembled WGS sequence"/>
</dbReference>
<keyword evidence="8" id="KW-1185">Reference proteome</keyword>
<dbReference type="GO" id="GO:0003700">
    <property type="term" value="F:DNA-binding transcription factor activity"/>
    <property type="evidence" value="ECO:0007669"/>
    <property type="project" value="TreeGrafter"/>
</dbReference>
<dbReference type="SUPFAM" id="SSF48498">
    <property type="entry name" value="Tetracyclin repressor-like, C-terminal domain"/>
    <property type="match status" value="1"/>
</dbReference>
<protein>
    <submittedName>
        <fullName evidence="7">TetR family transcriptional regulator</fullName>
    </submittedName>
</protein>
<dbReference type="InterPro" id="IPR009057">
    <property type="entry name" value="Homeodomain-like_sf"/>
</dbReference>
<dbReference type="SUPFAM" id="SSF46689">
    <property type="entry name" value="Homeodomain-like"/>
    <property type="match status" value="1"/>
</dbReference>
<gene>
    <name evidence="7" type="ORF">C8N24_2486</name>
</gene>
<proteinExistence type="predicted"/>
<dbReference type="PANTHER" id="PTHR30055">
    <property type="entry name" value="HTH-TYPE TRANSCRIPTIONAL REGULATOR RUTR"/>
    <property type="match status" value="1"/>
</dbReference>
<evidence type="ECO:0000313" key="7">
    <source>
        <dbReference type="EMBL" id="RKQ92634.1"/>
    </source>
</evidence>
<dbReference type="GO" id="GO:0000976">
    <property type="term" value="F:transcription cis-regulatory region binding"/>
    <property type="evidence" value="ECO:0007669"/>
    <property type="project" value="TreeGrafter"/>
</dbReference>
<comment type="caution">
    <text evidence="7">The sequence shown here is derived from an EMBL/GenBank/DDBJ whole genome shotgun (WGS) entry which is preliminary data.</text>
</comment>
<evidence type="ECO:0000256" key="3">
    <source>
        <dbReference type="ARBA" id="ARBA00023125"/>
    </source>
</evidence>
<sequence>MARPTKPILSRRGIAEEALRLVDEEGVEALTTRKLAKRLGVEGPSLYNHIAGRDDLLDEMTGLIDEAVDPSALTAHADWREGLAAFARTYRRAFMVRPELVAIIASRPVRSATALSAYERAFAAFEGFGWDPRFAATVMAAIDYLVLGSAIETFNGGFDRPAAEYEDTYPHLAAALRAADGVDVDDLGFELGLAALIAKVEADTTSG</sequence>
<keyword evidence="2" id="KW-0805">Transcription regulation</keyword>
<evidence type="ECO:0000256" key="5">
    <source>
        <dbReference type="PROSITE-ProRule" id="PRU00335"/>
    </source>
</evidence>
<evidence type="ECO:0000313" key="8">
    <source>
        <dbReference type="Proteomes" id="UP000278962"/>
    </source>
</evidence>